<gene>
    <name evidence="2" type="ORF">ACFPIJ_11920</name>
</gene>
<dbReference type="PANTHER" id="PTHR32387:SF0">
    <property type="entry name" value="PROTEIN NO VEIN"/>
    <property type="match status" value="1"/>
</dbReference>
<sequence length="1712" mass="186971">MNDFRQQIGRQADGVAQMYLDGERADQPMTRQQKEFIEGIIAADYDGRTIIELLQNGHDAHPRELRTGRLEFLLAEDEAEHGVLYVANGGGPVAPEDFRGMCRIAMSPKRPDQGIGNKGVGFKSVLQLSESPEVYSRATAGSPSFDGFCFRFAQPSDFGELADRVAPERAGLAEELRANVSQMTVTVPLDGLPERVGEFEAAGYATVVRLVLRSAVALEQTREQLAQVWSTAVPFNLFLERVERITVRTRAADGDETVQALTRTSRSLNDTTEEIRLQDGSTFLLLRRPVPEAAMLTAIESSRLNSRWARWKGDAAVCVAVPLGEPLAQGRFYTFLPMEEAAPLPAFVNAPFFAQLDRKSMNAAVPLNDMLLSQIAALCADAVRNGSALPGGVLLDLACWQQAALPRLVAAFGEDEVPLTGVPLVPALGSEDQRVPLDGVKLWRAKGTTISAEAVAATGVTLADSALGPVRTKRVETLARHLGLRLMATPAELAAWAEAVAADLARDGADPAVWAGFYDDLAAELRDFPEQLRGRRVLIGERGRLLPVTDEQRVFVRPNGEAAAPPAAVHARLAFLLPGIWRVAERPRRPGREWLENQKLVRDYHTETVLDLVGAAMRALEPDDHGALRECLDFAFDVWRRATREVSPSVVRDANLLVPTTSGWRKAQTATFGAGWGGSMADTDAQLARLLDAVAEVSGDLTRVAEACTTPAHLEVGDPEPWREFLEAAGVRHGLTPLYYPKRVFDLRGEHVANPAAAPLPDINLAVADKYTWREVAAGWKRQGPPSRTVHYRPATDVAVLPGQGDWPSFSPEARRIYAELILRGLEVWSDFILEIFFVRDTDSTRAAWPTFVSSFLATTEWIPQTTPGQRSQVTLAAPADAWWVRDEATPDYLRAQPHALRSLATPRVLERLRRAGVRFWDDPASARSRLDELTGLVNGHTAVNPAVRKAYEEAWNEIAEGAEPPGSVLVTRQSRLEVADLRAEGEPVYVCDEKGAAKERLLQQTPVAMLAIRSRPLAERVRRRLLGTGPNRLVPTSEVAVDVIGDGVPAADLPFHDLGAFGGGWLPTLVLGCLEVQQSSFRAVTAQRLVNVDRALSRCRLATATSVVAHIGPHRIAAGDSGALSFLLDTGDHPRMVVLAPESDRWTVLQAASGALAELAGDPQLEPSLRLALVDLRQRCGETTPVVADIAAVLRVPLRDLEAAIAGAVTRYADHSAVVAVLACVDLDVAQELREHSDGFGGRDELRAWLSATGVDADRVLALADRNDPLAAITELGVSLEKANLAFRLCGLPLLHRQGGHARQFEAFRQQHRAAILDRLRDRFLPMAERSEPLTGYLSMRDLRSLTSDEEWLDRYWELPEEVMQGRVEAWLDEGAPPAPAEESGLPPVDTLREHGRRVAVRAVTSARLVVEAWSHRSAEPVTGRPDNPETVASEMAEAGALDFKRIGQDDVITWLAEHGQWPAAMPRTTAPARLGLSEQDLTLAGERLQQASAVRHRNSVTTIYGGRKYGQEAEETQAFIDAVRASITLEAMNTPPQPAALPPMPLPASSSGRNRGGSGWQVTSAPPEVTARIGLAGELIAGGWIEHHFQLPPEVTWVSANRRSRFPDGRADDTLGYDFEIPLGDRRLLIEVKATKEAAAQITLGESEVRTAQSLEPHEDYWILFVTHALEPDRHRVHVLPNPLAPGGLTHYQVAGRSLRLLFQLPGATS</sequence>
<dbReference type="SUPFAM" id="SSF55874">
    <property type="entry name" value="ATPase domain of HSP90 chaperone/DNA topoisomerase II/histidine kinase"/>
    <property type="match status" value="1"/>
</dbReference>
<dbReference type="Pfam" id="PF13020">
    <property type="entry name" value="NOV_C"/>
    <property type="match status" value="1"/>
</dbReference>
<feature type="domain" description="Protein NO VEIN C-terminal" evidence="1">
    <location>
        <begin position="1609"/>
        <end position="1679"/>
    </location>
</feature>
<dbReference type="InterPro" id="IPR036890">
    <property type="entry name" value="HATPase_C_sf"/>
</dbReference>
<dbReference type="RefSeq" id="WP_380114796.1">
    <property type="nucleotide sequence ID" value="NZ_JBHSIU010000012.1"/>
</dbReference>
<organism evidence="2 3">
    <name type="scientific">Dactylosporangium cerinum</name>
    <dbReference type="NCBI Taxonomy" id="1434730"/>
    <lineage>
        <taxon>Bacteria</taxon>
        <taxon>Bacillati</taxon>
        <taxon>Actinomycetota</taxon>
        <taxon>Actinomycetes</taxon>
        <taxon>Micromonosporales</taxon>
        <taxon>Micromonosporaceae</taxon>
        <taxon>Dactylosporangium</taxon>
    </lineage>
</organism>
<evidence type="ECO:0000313" key="3">
    <source>
        <dbReference type="Proteomes" id="UP001595912"/>
    </source>
</evidence>
<dbReference type="NCBIfam" id="NF047352">
    <property type="entry name" value="P_loop_sacsin"/>
    <property type="match status" value="1"/>
</dbReference>
<evidence type="ECO:0000313" key="2">
    <source>
        <dbReference type="EMBL" id="MFC4998539.1"/>
    </source>
</evidence>
<evidence type="ECO:0000259" key="1">
    <source>
        <dbReference type="Pfam" id="PF13020"/>
    </source>
</evidence>
<name>A0ABV9VS64_9ACTN</name>
<comment type="caution">
    <text evidence="2">The sequence shown here is derived from an EMBL/GenBank/DDBJ whole genome shotgun (WGS) entry which is preliminary data.</text>
</comment>
<dbReference type="EMBL" id="JBHSIU010000012">
    <property type="protein sequence ID" value="MFC4998539.1"/>
    <property type="molecule type" value="Genomic_DNA"/>
</dbReference>
<dbReference type="Proteomes" id="UP001595912">
    <property type="component" value="Unassembled WGS sequence"/>
</dbReference>
<dbReference type="InterPro" id="IPR052957">
    <property type="entry name" value="Auxin_embryo_med"/>
</dbReference>
<reference evidence="3" key="1">
    <citation type="journal article" date="2019" name="Int. J. Syst. Evol. Microbiol.">
        <title>The Global Catalogue of Microorganisms (GCM) 10K type strain sequencing project: providing services to taxonomists for standard genome sequencing and annotation.</title>
        <authorList>
            <consortium name="The Broad Institute Genomics Platform"/>
            <consortium name="The Broad Institute Genome Sequencing Center for Infectious Disease"/>
            <person name="Wu L."/>
            <person name="Ma J."/>
        </authorList>
    </citation>
    <scope>NUCLEOTIDE SEQUENCE [LARGE SCALE GENOMIC DNA]</scope>
    <source>
        <strain evidence="3">CGMCC 4.7152</strain>
    </source>
</reference>
<protein>
    <submittedName>
        <fullName evidence="2">Sacsin N-terminal ATP-binding-like domain-containing protein</fullName>
    </submittedName>
</protein>
<proteinExistence type="predicted"/>
<dbReference type="PANTHER" id="PTHR32387">
    <property type="entry name" value="WU:FJ29H11"/>
    <property type="match status" value="1"/>
</dbReference>
<dbReference type="InterPro" id="IPR024975">
    <property type="entry name" value="NOV_C"/>
</dbReference>
<accession>A0ABV9VS64</accession>
<keyword evidence="3" id="KW-1185">Reference proteome</keyword>